<evidence type="ECO:0000313" key="2">
    <source>
        <dbReference type="Proteomes" id="UP001642483"/>
    </source>
</evidence>
<keyword evidence="2" id="KW-1185">Reference proteome</keyword>
<evidence type="ECO:0000313" key="1">
    <source>
        <dbReference type="EMBL" id="CAK8692493.1"/>
    </source>
</evidence>
<comment type="caution">
    <text evidence="1">The sequence shown here is derived from an EMBL/GenBank/DDBJ whole genome shotgun (WGS) entry which is preliminary data.</text>
</comment>
<accession>A0ABP0GN68</accession>
<reference evidence="1 2" key="1">
    <citation type="submission" date="2024-02" db="EMBL/GenBank/DDBJ databases">
        <authorList>
            <person name="Daric V."/>
            <person name="Darras S."/>
        </authorList>
    </citation>
    <scope>NUCLEOTIDE SEQUENCE [LARGE SCALE GENOMIC DNA]</scope>
</reference>
<organism evidence="1 2">
    <name type="scientific">Clavelina lepadiformis</name>
    <name type="common">Light-bulb sea squirt</name>
    <name type="synonym">Ascidia lepadiformis</name>
    <dbReference type="NCBI Taxonomy" id="159417"/>
    <lineage>
        <taxon>Eukaryota</taxon>
        <taxon>Metazoa</taxon>
        <taxon>Chordata</taxon>
        <taxon>Tunicata</taxon>
        <taxon>Ascidiacea</taxon>
        <taxon>Aplousobranchia</taxon>
        <taxon>Clavelinidae</taxon>
        <taxon>Clavelina</taxon>
    </lineage>
</organism>
<sequence length="89" mass="10114">MSLISVVAEFVSIKVISQFNPGQENLEQFNQRTTKPKTIQPTDVGWIVALTKLRAKTLIMRNHPIMVLIEMTSTTSLCYGLNMKVYLRS</sequence>
<dbReference type="EMBL" id="CAWYQH010000130">
    <property type="protein sequence ID" value="CAK8692493.1"/>
    <property type="molecule type" value="Genomic_DNA"/>
</dbReference>
<dbReference type="Proteomes" id="UP001642483">
    <property type="component" value="Unassembled WGS sequence"/>
</dbReference>
<proteinExistence type="predicted"/>
<protein>
    <submittedName>
        <fullName evidence="1">Uncharacterized protein</fullName>
    </submittedName>
</protein>
<gene>
    <name evidence="1" type="ORF">CVLEPA_LOCUS25757</name>
</gene>
<name>A0ABP0GN68_CLALP</name>